<evidence type="ECO:0000313" key="2">
    <source>
        <dbReference type="EMBL" id="KTB48899.1"/>
    </source>
</evidence>
<evidence type="ECO:0000313" key="3">
    <source>
        <dbReference type="Proteomes" id="UP000053947"/>
    </source>
</evidence>
<proteinExistence type="predicted"/>
<reference evidence="2 3" key="1">
    <citation type="submission" date="2015-06" db="EMBL/GenBank/DDBJ databases">
        <title>Genome sequence of the organohalide-respiring Dehalogenimonas alkenigignens type strain (IP3-3T).</title>
        <authorList>
            <person name="Key T.A."/>
            <person name="Richmond D.P."/>
            <person name="Bowman K.S."/>
            <person name="Cho Y.-J."/>
            <person name="Chun J."/>
            <person name="da Costa M.S."/>
            <person name="Rainey F.A."/>
            <person name="Moe W.M."/>
        </authorList>
    </citation>
    <scope>NUCLEOTIDE SEQUENCE [LARGE SCALE GENOMIC DNA]</scope>
    <source>
        <strain evidence="2 3">IP3-3</strain>
    </source>
</reference>
<keyword evidence="1" id="KW-1133">Transmembrane helix</keyword>
<keyword evidence="1" id="KW-0812">Transmembrane</keyword>
<name>A0A0W0GK47_9CHLR</name>
<organism evidence="2 3">
    <name type="scientific">Dehalogenimonas alkenigignens</name>
    <dbReference type="NCBI Taxonomy" id="1217799"/>
    <lineage>
        <taxon>Bacteria</taxon>
        <taxon>Bacillati</taxon>
        <taxon>Chloroflexota</taxon>
        <taxon>Dehalococcoidia</taxon>
        <taxon>Dehalococcoidales</taxon>
        <taxon>Dehalococcoidaceae</taxon>
        <taxon>Dehalogenimonas</taxon>
    </lineage>
</organism>
<dbReference type="Proteomes" id="UP000053947">
    <property type="component" value="Unassembled WGS sequence"/>
</dbReference>
<gene>
    <name evidence="2" type="ORF">DEALK_17460</name>
</gene>
<accession>A0A0W0GK47</accession>
<dbReference type="STRING" id="1217799.DEALK_17460"/>
<dbReference type="AlphaFoldDB" id="A0A0W0GK47"/>
<feature type="transmembrane region" description="Helical" evidence="1">
    <location>
        <begin position="6"/>
        <end position="24"/>
    </location>
</feature>
<evidence type="ECO:0000256" key="1">
    <source>
        <dbReference type="SAM" id="Phobius"/>
    </source>
</evidence>
<protein>
    <submittedName>
        <fullName evidence="2">Uncharacterized protein</fullName>
    </submittedName>
</protein>
<sequence>MRGFSFLSPILGFVNSSILMIINTRIGLRINKNKSVEIRIYG</sequence>
<keyword evidence="1" id="KW-0472">Membrane</keyword>
<keyword evidence="3" id="KW-1185">Reference proteome</keyword>
<comment type="caution">
    <text evidence="2">The sequence shown here is derived from an EMBL/GenBank/DDBJ whole genome shotgun (WGS) entry which is preliminary data.</text>
</comment>
<dbReference type="EMBL" id="LFDV01000002">
    <property type="protein sequence ID" value="KTB48899.1"/>
    <property type="molecule type" value="Genomic_DNA"/>
</dbReference>